<dbReference type="Proteomes" id="UP000663722">
    <property type="component" value="Chromosome"/>
</dbReference>
<name>A0A975GRA6_9BACT</name>
<dbReference type="EMBL" id="CP061800">
    <property type="protein sequence ID" value="QTA90779.1"/>
    <property type="molecule type" value="Genomic_DNA"/>
</dbReference>
<evidence type="ECO:0000313" key="4">
    <source>
        <dbReference type="Proteomes" id="UP000663722"/>
    </source>
</evidence>
<feature type="region of interest" description="Disordered" evidence="2">
    <location>
        <begin position="147"/>
        <end position="166"/>
    </location>
</feature>
<dbReference type="RefSeq" id="WP_207678821.1">
    <property type="nucleotide sequence ID" value="NZ_CP061800.1"/>
</dbReference>
<evidence type="ECO:0000256" key="1">
    <source>
        <dbReference type="ARBA" id="ARBA00043985"/>
    </source>
</evidence>
<dbReference type="Pfam" id="PF04012">
    <property type="entry name" value="PspA_IM30"/>
    <property type="match status" value="1"/>
</dbReference>
<sequence>MKESISSRVRRIISGGIHQLIDAFENSAPEAVMESAILEVDGVIEDVRAELGKTLASKHMASKRLSEANHQHKELSTQIELAVRENREDLAEAAISRQLDIEAQIPVLESALGELNQKEKELEGFVRALRAKKREMKQELRQFRQCQAKSEVPASASPGENQGDDVQARLSRAESAFDRVLEKQTGLPGESTDLKTAAQLTELEKLVRKNRIQERLAAARTRMTDKV</sequence>
<evidence type="ECO:0000256" key="2">
    <source>
        <dbReference type="SAM" id="MobiDB-lite"/>
    </source>
</evidence>
<evidence type="ECO:0000313" key="3">
    <source>
        <dbReference type="EMBL" id="QTA90779.1"/>
    </source>
</evidence>
<protein>
    <submittedName>
        <fullName evidence="3">PspA/IM30 family protein domain-containing protein</fullName>
    </submittedName>
</protein>
<dbReference type="PANTHER" id="PTHR31088:SF6">
    <property type="entry name" value="PHAGE SHOCK PROTEIN A"/>
    <property type="match status" value="1"/>
</dbReference>
<reference evidence="3" key="1">
    <citation type="journal article" date="2021" name="Microb. Physiol.">
        <title>Proteogenomic Insights into the Physiology of Marine, Sulfate-Reducing, Filamentous Desulfonema limicola and Desulfonema magnum.</title>
        <authorList>
            <person name="Schnaars V."/>
            <person name="Wohlbrand L."/>
            <person name="Scheve S."/>
            <person name="Hinrichs C."/>
            <person name="Reinhardt R."/>
            <person name="Rabus R."/>
        </authorList>
    </citation>
    <scope>NUCLEOTIDE SEQUENCE</scope>
    <source>
        <strain evidence="3">4be13</strain>
    </source>
</reference>
<organism evidence="3 4">
    <name type="scientific">Desulfonema magnum</name>
    <dbReference type="NCBI Taxonomy" id="45655"/>
    <lineage>
        <taxon>Bacteria</taxon>
        <taxon>Pseudomonadati</taxon>
        <taxon>Thermodesulfobacteriota</taxon>
        <taxon>Desulfobacteria</taxon>
        <taxon>Desulfobacterales</taxon>
        <taxon>Desulfococcaceae</taxon>
        <taxon>Desulfonema</taxon>
    </lineage>
</organism>
<dbReference type="GO" id="GO:0005829">
    <property type="term" value="C:cytosol"/>
    <property type="evidence" value="ECO:0007669"/>
    <property type="project" value="TreeGrafter"/>
</dbReference>
<keyword evidence="4" id="KW-1185">Reference proteome</keyword>
<proteinExistence type="inferred from homology"/>
<dbReference type="AlphaFoldDB" id="A0A975GRA6"/>
<dbReference type="GO" id="GO:0009271">
    <property type="term" value="P:phage shock"/>
    <property type="evidence" value="ECO:0007669"/>
    <property type="project" value="TreeGrafter"/>
</dbReference>
<dbReference type="InterPro" id="IPR007157">
    <property type="entry name" value="PspA_VIPP1"/>
</dbReference>
<accession>A0A975GRA6</accession>
<dbReference type="PANTHER" id="PTHR31088">
    <property type="entry name" value="MEMBRANE-ASSOCIATED PROTEIN VIPP1, CHLOROPLASTIC"/>
    <property type="match status" value="1"/>
</dbReference>
<comment type="similarity">
    <text evidence="1">Belongs to the PspA/Vipp/IM30 family.</text>
</comment>
<gene>
    <name evidence="3" type="ORF">dnm_068400</name>
</gene>
<dbReference type="KEGG" id="dmm:dnm_068400"/>